<evidence type="ECO:0000313" key="2">
    <source>
        <dbReference type="Proteomes" id="UP000694546"/>
    </source>
</evidence>
<organism evidence="1 2">
    <name type="scientific">Gadus morhua</name>
    <name type="common">Atlantic cod</name>
    <dbReference type="NCBI Taxonomy" id="8049"/>
    <lineage>
        <taxon>Eukaryota</taxon>
        <taxon>Metazoa</taxon>
        <taxon>Chordata</taxon>
        <taxon>Craniata</taxon>
        <taxon>Vertebrata</taxon>
        <taxon>Euteleostomi</taxon>
        <taxon>Actinopterygii</taxon>
        <taxon>Neopterygii</taxon>
        <taxon>Teleostei</taxon>
        <taxon>Neoteleostei</taxon>
        <taxon>Acanthomorphata</taxon>
        <taxon>Zeiogadaria</taxon>
        <taxon>Gadariae</taxon>
        <taxon>Gadiformes</taxon>
        <taxon>Gadoidei</taxon>
        <taxon>Gadidae</taxon>
        <taxon>Gadus</taxon>
    </lineage>
</organism>
<accession>A0A8C4ZYQ0</accession>
<evidence type="ECO:0000313" key="1">
    <source>
        <dbReference type="Ensembl" id="ENSGMOP00000022163.1"/>
    </source>
</evidence>
<name>A0A8C4ZYQ0_GADMO</name>
<reference evidence="1" key="1">
    <citation type="submission" date="2025-05" db="UniProtKB">
        <authorList>
            <consortium name="Ensembl"/>
        </authorList>
    </citation>
    <scope>IDENTIFICATION</scope>
</reference>
<protein>
    <submittedName>
        <fullName evidence="1">Uncharacterized protein</fullName>
    </submittedName>
</protein>
<dbReference type="GeneTree" id="ENSGT00940000154669"/>
<keyword evidence="2" id="KW-1185">Reference proteome</keyword>
<accession>A0A8C5BHW1</accession>
<sequence length="243" mass="28192">MAHLSGYHRRLKLQSYFADSEPGVSPPFQSKSTWEPNSSALPEKLLTLFQEDHHVLRGLQPKQEIDNLSEMEKRALSELQQNTSIVIKPADKGSSVVIMDRFKYTEEALRQLRNTDHYKSLDAPIYMETATQIQEILTSMAENKTITKKQKRYLLGEDTPRKRLFYLLPKIHKAPETWPIPFGFPPGRPIVSDCKGPNPFLCPQLKEYLCIFRYFWDTLLPSCRSTILEFTHLLLTFTYSCHV</sequence>
<dbReference type="AlphaFoldDB" id="A0A8C4ZYQ0"/>
<dbReference type="OMA" id="RNMILTW"/>
<dbReference type="Ensembl" id="ENSGMOT00000024317.1">
    <property type="protein sequence ID" value="ENSGMOP00000022163.1"/>
    <property type="gene ID" value="ENSGMOG00000023295.1"/>
</dbReference>
<proteinExistence type="predicted"/>
<dbReference type="Proteomes" id="UP000694546">
    <property type="component" value="Unassembled WGS sequence"/>
</dbReference>
<dbReference type="Ensembl" id="ENSGMOT00000041194.1">
    <property type="protein sequence ID" value="ENSGMOP00000046574.1"/>
    <property type="gene ID" value="ENSGMOG00000029521.1"/>
</dbReference>